<dbReference type="Proteomes" id="UP000789901">
    <property type="component" value="Unassembled WGS sequence"/>
</dbReference>
<reference evidence="1 2" key="1">
    <citation type="submission" date="2021-06" db="EMBL/GenBank/DDBJ databases">
        <authorList>
            <person name="Kallberg Y."/>
            <person name="Tangrot J."/>
            <person name="Rosling A."/>
        </authorList>
    </citation>
    <scope>NUCLEOTIDE SEQUENCE [LARGE SCALE GENOMIC DNA]</scope>
    <source>
        <strain evidence="1 2">120-4 pot B 10/14</strain>
    </source>
</reference>
<keyword evidence="2" id="KW-1185">Reference proteome</keyword>
<proteinExistence type="predicted"/>
<evidence type="ECO:0000313" key="2">
    <source>
        <dbReference type="Proteomes" id="UP000789901"/>
    </source>
</evidence>
<dbReference type="SUPFAM" id="SSF56112">
    <property type="entry name" value="Protein kinase-like (PK-like)"/>
    <property type="match status" value="1"/>
</dbReference>
<evidence type="ECO:0000313" key="1">
    <source>
        <dbReference type="EMBL" id="CAG8837040.1"/>
    </source>
</evidence>
<dbReference type="EMBL" id="CAJVQB010054947">
    <property type="protein sequence ID" value="CAG8837040.1"/>
    <property type="molecule type" value="Genomic_DNA"/>
</dbReference>
<sequence>CYGLSKDEDATVDYILVMQYAQHGVYGVIPYMAHEIIRREPYTPESDVYSFVIMSELSSGELAFILALEICDGSKPIVPEASTSHFYKSKAITFNSDSKNLTEELIVEDATNHKSKTNCPENNIDNTNRSINIQEIINALDSANSLNLNLLV</sequence>
<name>A0ABN7WNX0_GIGMA</name>
<dbReference type="Gene3D" id="1.10.510.10">
    <property type="entry name" value="Transferase(Phosphotransferase) domain 1"/>
    <property type="match status" value="1"/>
</dbReference>
<gene>
    <name evidence="1" type="ORF">GMARGA_LOCUS33324</name>
</gene>
<feature type="non-terminal residue" evidence="1">
    <location>
        <position position="1"/>
    </location>
</feature>
<dbReference type="InterPro" id="IPR011009">
    <property type="entry name" value="Kinase-like_dom_sf"/>
</dbReference>
<organism evidence="1 2">
    <name type="scientific">Gigaspora margarita</name>
    <dbReference type="NCBI Taxonomy" id="4874"/>
    <lineage>
        <taxon>Eukaryota</taxon>
        <taxon>Fungi</taxon>
        <taxon>Fungi incertae sedis</taxon>
        <taxon>Mucoromycota</taxon>
        <taxon>Glomeromycotina</taxon>
        <taxon>Glomeromycetes</taxon>
        <taxon>Diversisporales</taxon>
        <taxon>Gigasporaceae</taxon>
        <taxon>Gigaspora</taxon>
    </lineage>
</organism>
<protein>
    <submittedName>
        <fullName evidence="1">29725_t:CDS:1</fullName>
    </submittedName>
</protein>
<comment type="caution">
    <text evidence="1">The sequence shown here is derived from an EMBL/GenBank/DDBJ whole genome shotgun (WGS) entry which is preliminary data.</text>
</comment>
<accession>A0ABN7WNX0</accession>